<keyword evidence="6" id="KW-0735">Signal-anchor</keyword>
<gene>
    <name evidence="11" type="ORF">BOKJ2_LOCUS34</name>
</gene>
<evidence type="ECO:0000256" key="2">
    <source>
        <dbReference type="ARBA" id="ARBA00008661"/>
    </source>
</evidence>
<dbReference type="AlphaFoldDB" id="A0A811JPS1"/>
<dbReference type="Pfam" id="PF01762">
    <property type="entry name" value="Galactosyl_T"/>
    <property type="match status" value="1"/>
</dbReference>
<dbReference type="InterPro" id="IPR002659">
    <property type="entry name" value="Glyco_trans_31"/>
</dbReference>
<dbReference type="PANTHER" id="PTHR11214">
    <property type="entry name" value="BETA-1,3-N-ACETYLGLUCOSAMINYLTRANSFERASE"/>
    <property type="match status" value="1"/>
</dbReference>
<keyword evidence="12" id="KW-1185">Reference proteome</keyword>
<evidence type="ECO:0000256" key="5">
    <source>
        <dbReference type="ARBA" id="ARBA00022692"/>
    </source>
</evidence>
<dbReference type="EC" id="2.4.1.-" evidence="10"/>
<dbReference type="OrthoDB" id="6355886at2759"/>
<dbReference type="PANTHER" id="PTHR11214:SF3">
    <property type="entry name" value="BETA-1,3-GALACTOSYLTRANSFERASE 6"/>
    <property type="match status" value="1"/>
</dbReference>
<dbReference type="Gene3D" id="3.90.550.50">
    <property type="match status" value="1"/>
</dbReference>
<evidence type="ECO:0000256" key="7">
    <source>
        <dbReference type="ARBA" id="ARBA00022989"/>
    </source>
</evidence>
<evidence type="ECO:0000256" key="9">
    <source>
        <dbReference type="ARBA" id="ARBA00023136"/>
    </source>
</evidence>
<sequence>MSLANLHMPYAMSVPKVKSCENVTIFVAIMSTGDKAAYLQRRALRNTYLKQAKQLNILHKFFIGTSNTSRKDLLTKEMYAHDDLVFINTVDTYANNTLKWNAMHQYHQSFCKEAFFFMKLDDDVVVHFERLILWLERDFGGLTTNKTDWLVCYRIHGVKPNRDPHNKW</sequence>
<name>A0A811JPS1_9BILA</name>
<evidence type="ECO:0000256" key="8">
    <source>
        <dbReference type="ARBA" id="ARBA00023034"/>
    </source>
</evidence>
<organism evidence="11 12">
    <name type="scientific">Bursaphelenchus okinawaensis</name>
    <dbReference type="NCBI Taxonomy" id="465554"/>
    <lineage>
        <taxon>Eukaryota</taxon>
        <taxon>Metazoa</taxon>
        <taxon>Ecdysozoa</taxon>
        <taxon>Nematoda</taxon>
        <taxon>Chromadorea</taxon>
        <taxon>Rhabditida</taxon>
        <taxon>Tylenchina</taxon>
        <taxon>Tylenchomorpha</taxon>
        <taxon>Aphelenchoidea</taxon>
        <taxon>Aphelenchoididae</taxon>
        <taxon>Bursaphelenchus</taxon>
    </lineage>
</organism>
<dbReference type="Proteomes" id="UP000783686">
    <property type="component" value="Unassembled WGS sequence"/>
</dbReference>
<evidence type="ECO:0000256" key="4">
    <source>
        <dbReference type="ARBA" id="ARBA00022679"/>
    </source>
</evidence>
<dbReference type="Proteomes" id="UP000614601">
    <property type="component" value="Unassembled WGS sequence"/>
</dbReference>
<dbReference type="EMBL" id="CAJFCW020000001">
    <property type="protein sequence ID" value="CAG9076903.1"/>
    <property type="molecule type" value="Genomic_DNA"/>
</dbReference>
<keyword evidence="4" id="KW-0808">Transferase</keyword>
<keyword evidence="3 10" id="KW-0328">Glycosyltransferase</keyword>
<dbReference type="EMBL" id="CAJFDH010000001">
    <property type="protein sequence ID" value="CAD5205350.1"/>
    <property type="molecule type" value="Genomic_DNA"/>
</dbReference>
<proteinExistence type="inferred from homology"/>
<reference evidence="11" key="1">
    <citation type="submission" date="2020-09" db="EMBL/GenBank/DDBJ databases">
        <authorList>
            <person name="Kikuchi T."/>
        </authorList>
    </citation>
    <scope>NUCLEOTIDE SEQUENCE</scope>
    <source>
        <strain evidence="11">SH1</strain>
    </source>
</reference>
<keyword evidence="9" id="KW-0472">Membrane</keyword>
<evidence type="ECO:0000313" key="12">
    <source>
        <dbReference type="Proteomes" id="UP000614601"/>
    </source>
</evidence>
<evidence type="ECO:0000256" key="6">
    <source>
        <dbReference type="ARBA" id="ARBA00022968"/>
    </source>
</evidence>
<evidence type="ECO:0000256" key="3">
    <source>
        <dbReference type="ARBA" id="ARBA00022676"/>
    </source>
</evidence>
<evidence type="ECO:0000256" key="10">
    <source>
        <dbReference type="RuleBase" id="RU363063"/>
    </source>
</evidence>
<keyword evidence="5" id="KW-0812">Transmembrane</keyword>
<comment type="subcellular location">
    <subcellularLocation>
        <location evidence="1 10">Golgi apparatus membrane</location>
        <topology evidence="1 10">Single-pass type II membrane protein</topology>
    </subcellularLocation>
</comment>
<dbReference type="GO" id="GO:0000139">
    <property type="term" value="C:Golgi membrane"/>
    <property type="evidence" value="ECO:0007669"/>
    <property type="project" value="UniProtKB-SubCell"/>
</dbReference>
<protein>
    <recommendedName>
        <fullName evidence="10">Hexosyltransferase</fullName>
        <ecNumber evidence="10">2.4.1.-</ecNumber>
    </recommendedName>
</protein>
<keyword evidence="7" id="KW-1133">Transmembrane helix</keyword>
<keyword evidence="8 10" id="KW-0333">Golgi apparatus</keyword>
<dbReference type="GO" id="GO:0006493">
    <property type="term" value="P:protein O-linked glycosylation"/>
    <property type="evidence" value="ECO:0007669"/>
    <property type="project" value="TreeGrafter"/>
</dbReference>
<comment type="similarity">
    <text evidence="2 10">Belongs to the glycosyltransferase 31 family.</text>
</comment>
<evidence type="ECO:0000313" key="11">
    <source>
        <dbReference type="EMBL" id="CAD5205350.1"/>
    </source>
</evidence>
<evidence type="ECO:0000256" key="1">
    <source>
        <dbReference type="ARBA" id="ARBA00004323"/>
    </source>
</evidence>
<dbReference type="GO" id="GO:0016758">
    <property type="term" value="F:hexosyltransferase activity"/>
    <property type="evidence" value="ECO:0007669"/>
    <property type="project" value="InterPro"/>
</dbReference>
<accession>A0A811JPS1</accession>
<comment type="caution">
    <text evidence="11">The sequence shown here is derived from an EMBL/GenBank/DDBJ whole genome shotgun (WGS) entry which is preliminary data.</text>
</comment>